<evidence type="ECO:0000313" key="2">
    <source>
        <dbReference type="Proteomes" id="UP000297280"/>
    </source>
</evidence>
<organism evidence="1 2">
    <name type="scientific">Botrytis porri</name>
    <dbReference type="NCBI Taxonomy" id="87229"/>
    <lineage>
        <taxon>Eukaryota</taxon>
        <taxon>Fungi</taxon>
        <taxon>Dikarya</taxon>
        <taxon>Ascomycota</taxon>
        <taxon>Pezizomycotina</taxon>
        <taxon>Leotiomycetes</taxon>
        <taxon>Helotiales</taxon>
        <taxon>Sclerotiniaceae</taxon>
        <taxon>Botrytis</taxon>
    </lineage>
</organism>
<dbReference type="Proteomes" id="UP000297280">
    <property type="component" value="Unassembled WGS sequence"/>
</dbReference>
<gene>
    <name evidence="1" type="ORF">BPOR_0807g00020</name>
</gene>
<dbReference type="EMBL" id="PQXO01000804">
    <property type="protein sequence ID" value="TGO82553.1"/>
    <property type="molecule type" value="Genomic_DNA"/>
</dbReference>
<reference evidence="1 2" key="1">
    <citation type="submission" date="2017-12" db="EMBL/GenBank/DDBJ databases">
        <title>Comparative genomics of Botrytis spp.</title>
        <authorList>
            <person name="Valero-Jimenez C.A."/>
            <person name="Tapia P."/>
            <person name="Veloso J."/>
            <person name="Silva-Moreno E."/>
            <person name="Staats M."/>
            <person name="Valdes J.H."/>
            <person name="Van Kan J.A.L."/>
        </authorList>
    </citation>
    <scope>NUCLEOTIDE SEQUENCE [LARGE SCALE GENOMIC DNA]</scope>
    <source>
        <strain evidence="1 2">MUCL3349</strain>
    </source>
</reference>
<comment type="caution">
    <text evidence="1">The sequence shown here is derived from an EMBL/GenBank/DDBJ whole genome shotgun (WGS) entry which is preliminary data.</text>
</comment>
<keyword evidence="2" id="KW-1185">Reference proteome</keyword>
<name>A0A4Z1K8W7_9HELO</name>
<sequence length="96" mass="11185">MFILYVDHMYHMRASPLIISYVDGESHDIESGDMHARFNMGERLEQIRARFFELSEYSDSLELTQKAIIMKRFEDCLSEVTNALIGLSIEDFISES</sequence>
<proteinExistence type="predicted"/>
<dbReference type="AlphaFoldDB" id="A0A4Z1K8W7"/>
<evidence type="ECO:0000313" key="1">
    <source>
        <dbReference type="EMBL" id="TGO82553.1"/>
    </source>
</evidence>
<protein>
    <submittedName>
        <fullName evidence="1">Uncharacterized protein</fullName>
    </submittedName>
</protein>
<accession>A0A4Z1K8W7</accession>